<dbReference type="CDD" id="cd03786">
    <property type="entry name" value="GTB_UDP-GlcNAc_2-Epimerase"/>
    <property type="match status" value="1"/>
</dbReference>
<dbReference type="EMBL" id="RHJS01000002">
    <property type="protein sequence ID" value="RRK32378.1"/>
    <property type="molecule type" value="Genomic_DNA"/>
</dbReference>
<organism evidence="3 4">
    <name type="scientific">Schaedlerella arabinosiphila</name>
    <dbReference type="NCBI Taxonomy" id="2044587"/>
    <lineage>
        <taxon>Bacteria</taxon>
        <taxon>Bacillati</taxon>
        <taxon>Bacillota</taxon>
        <taxon>Clostridia</taxon>
        <taxon>Lachnospirales</taxon>
        <taxon>Lachnospiraceae</taxon>
        <taxon>Schaedlerella</taxon>
    </lineage>
</organism>
<dbReference type="EC" id="5.1.3.14" evidence="3"/>
<evidence type="ECO:0000259" key="2">
    <source>
        <dbReference type="Pfam" id="PF02350"/>
    </source>
</evidence>
<comment type="caution">
    <text evidence="3">The sequence shown here is derived from an EMBL/GenBank/DDBJ whole genome shotgun (WGS) entry which is preliminary data.</text>
</comment>
<proteinExistence type="inferred from homology"/>
<evidence type="ECO:0000256" key="1">
    <source>
        <dbReference type="RuleBase" id="RU003513"/>
    </source>
</evidence>
<keyword evidence="4" id="KW-1185">Reference proteome</keyword>
<protein>
    <submittedName>
        <fullName evidence="3">UDP-N-acetylglucosamine 2-epimerase (Non-hydrolyzing)</fullName>
        <ecNumber evidence="3">5.1.3.14</ecNumber>
    </submittedName>
</protein>
<dbReference type="InterPro" id="IPR029767">
    <property type="entry name" value="WecB-like"/>
</dbReference>
<dbReference type="Gene3D" id="3.40.50.2000">
    <property type="entry name" value="Glycogen Phosphorylase B"/>
    <property type="match status" value="2"/>
</dbReference>
<evidence type="ECO:0000313" key="3">
    <source>
        <dbReference type="EMBL" id="RRK32378.1"/>
    </source>
</evidence>
<dbReference type="NCBIfam" id="TIGR00236">
    <property type="entry name" value="wecB"/>
    <property type="match status" value="1"/>
</dbReference>
<dbReference type="PANTHER" id="PTHR43174:SF1">
    <property type="entry name" value="UDP-N-ACETYLGLUCOSAMINE 2-EPIMERASE"/>
    <property type="match status" value="1"/>
</dbReference>
<dbReference type="Proteomes" id="UP000274920">
    <property type="component" value="Unassembled WGS sequence"/>
</dbReference>
<keyword evidence="1 3" id="KW-0413">Isomerase</keyword>
<dbReference type="PANTHER" id="PTHR43174">
    <property type="entry name" value="UDP-N-ACETYLGLUCOSAMINE 2-EPIMERASE"/>
    <property type="match status" value="1"/>
</dbReference>
<dbReference type="SUPFAM" id="SSF53756">
    <property type="entry name" value="UDP-Glycosyltransferase/glycogen phosphorylase"/>
    <property type="match status" value="1"/>
</dbReference>
<accession>A0A3R8L0J8</accession>
<evidence type="ECO:0000313" key="4">
    <source>
        <dbReference type="Proteomes" id="UP000274920"/>
    </source>
</evidence>
<reference evidence="3" key="1">
    <citation type="submission" date="2018-10" db="EMBL/GenBank/DDBJ databases">
        <title>Schaedlerella arabinophila gen. nov. sp. nov., isolated from the mouse intestinal tract and comparative analysis with the genome of the closely related altered Schaedler flora strain ASF502.</title>
        <authorList>
            <person name="Miyake S."/>
            <person name="Soh M."/>
            <person name="Seedorf H."/>
        </authorList>
    </citation>
    <scope>NUCLEOTIDE SEQUENCE [LARGE SCALE GENOMIC DNA]</scope>
    <source>
        <strain evidence="3">DSM 106076</strain>
    </source>
</reference>
<dbReference type="AlphaFoldDB" id="A0A3R8L0J8"/>
<dbReference type="GO" id="GO:0008761">
    <property type="term" value="F:UDP-N-acetylglucosamine 2-epimerase activity"/>
    <property type="evidence" value="ECO:0007669"/>
    <property type="project" value="UniProtKB-EC"/>
</dbReference>
<comment type="similarity">
    <text evidence="1">Belongs to the UDP-N-acetylglucosamine 2-epimerase family.</text>
</comment>
<feature type="domain" description="UDP-N-acetylglucosamine 2-epimerase" evidence="2">
    <location>
        <begin position="24"/>
        <end position="353"/>
    </location>
</feature>
<dbReference type="InterPro" id="IPR003331">
    <property type="entry name" value="UDP_GlcNAc_Epimerase_2_dom"/>
</dbReference>
<name>A0A3R8L0J8_9FIRM</name>
<sequence length="357" mass="40060">MKILTVVGARPQFIKAAAGSREIRKHHQEILVHTGQHFDDNMSAVFFREMGIPEPDYNLGVSGGSHAQMTAKMLIGIEEILQKENPDALLVYGDTNSTLAAGLAAVKLRIPVFHVEAGNRLGTLDNPEEVNRITTDHLATLNFCATEDALDKLKKEGLGERSYCVGNIMYDSFLYFADKPWDEPHILDFNNNPVSIPNEFYYMTCHRQENTYSNEPLTEILLAMNGLDAPTIYPVHPRNHDRAERMVNRENFKNIILTQPVGYSDSVHLTKHAKKIVTDSGGLQCEAFYAGVQCVFVLDYVVWPETMVDNRNQLAKADHKDILEKLSKKQVINSDYKPFGDGHAAEKICEIIEKTGG</sequence>
<gene>
    <name evidence="3" type="ORF">EBB54_14155</name>
</gene>
<dbReference type="Pfam" id="PF02350">
    <property type="entry name" value="Epimerase_2"/>
    <property type="match status" value="1"/>
</dbReference>